<evidence type="ECO:0000256" key="10">
    <source>
        <dbReference type="ARBA" id="ARBA00023180"/>
    </source>
</evidence>
<evidence type="ECO:0000256" key="7">
    <source>
        <dbReference type="ARBA" id="ARBA00023065"/>
    </source>
</evidence>
<evidence type="ECO:0000256" key="3">
    <source>
        <dbReference type="ARBA" id="ARBA00022448"/>
    </source>
</evidence>
<keyword evidence="7" id="KW-0406">Ion transport</keyword>
<feature type="transmembrane region" description="Helical" evidence="13">
    <location>
        <begin position="750"/>
        <end position="770"/>
    </location>
</feature>
<evidence type="ECO:0000256" key="8">
    <source>
        <dbReference type="ARBA" id="ARBA00023136"/>
    </source>
</evidence>
<dbReference type="Pfam" id="PF00060">
    <property type="entry name" value="Lig_chan"/>
    <property type="match status" value="1"/>
</dbReference>
<dbReference type="eggNOG" id="KOG1052">
    <property type="taxonomic scope" value="Eukaryota"/>
</dbReference>
<proteinExistence type="inferred from homology"/>
<keyword evidence="3" id="KW-0813">Transport</keyword>
<reference evidence="16 17" key="1">
    <citation type="journal article" date="2014" name="Genome Biol.">
        <title>Transcriptome and methylome profiling reveals relics of genome dominance in the mesopolyploid Brassica oleracea.</title>
        <authorList>
            <person name="Parkin I.A."/>
            <person name="Koh C."/>
            <person name="Tang H."/>
            <person name="Robinson S.J."/>
            <person name="Kagale S."/>
            <person name="Clarke W.E."/>
            <person name="Town C.D."/>
            <person name="Nixon J."/>
            <person name="Krishnakumar V."/>
            <person name="Bidwell S.L."/>
            <person name="Denoeud F."/>
            <person name="Belcram H."/>
            <person name="Links M.G."/>
            <person name="Just J."/>
            <person name="Clarke C."/>
            <person name="Bender T."/>
            <person name="Huebert T."/>
            <person name="Mason A.S."/>
            <person name="Pires J.C."/>
            <person name="Barker G."/>
            <person name="Moore J."/>
            <person name="Walley P.G."/>
            <person name="Manoli S."/>
            <person name="Batley J."/>
            <person name="Edwards D."/>
            <person name="Nelson M.N."/>
            <person name="Wang X."/>
            <person name="Paterson A.H."/>
            <person name="King G."/>
            <person name="Bancroft I."/>
            <person name="Chalhoub B."/>
            <person name="Sharpe A.G."/>
        </authorList>
    </citation>
    <scope>NUCLEOTIDE SEQUENCE</scope>
    <source>
        <strain evidence="16 17">cv. TO1000</strain>
    </source>
</reference>
<dbReference type="InterPro" id="IPR028082">
    <property type="entry name" value="Peripla_BP_I"/>
</dbReference>
<dbReference type="SUPFAM" id="SSF53822">
    <property type="entry name" value="Periplasmic binding protein-like I"/>
    <property type="match status" value="1"/>
</dbReference>
<dbReference type="SUPFAM" id="SSF53850">
    <property type="entry name" value="Periplasmic binding protein-like II"/>
    <property type="match status" value="1"/>
</dbReference>
<evidence type="ECO:0000256" key="1">
    <source>
        <dbReference type="ARBA" id="ARBA00004141"/>
    </source>
</evidence>
<dbReference type="InterPro" id="IPR018290">
    <property type="entry name" value="MULE_transposase_N"/>
</dbReference>
<dbReference type="PANTHER" id="PTHR18966">
    <property type="entry name" value="IONOTROPIC GLUTAMATE RECEPTOR"/>
    <property type="match status" value="1"/>
</dbReference>
<comment type="subcellular location">
    <subcellularLocation>
        <location evidence="1">Membrane</location>
        <topology evidence="1">Multi-pass membrane protein</topology>
    </subcellularLocation>
</comment>
<evidence type="ECO:0000256" key="4">
    <source>
        <dbReference type="ARBA" id="ARBA00022692"/>
    </source>
</evidence>
<evidence type="ECO:0000256" key="12">
    <source>
        <dbReference type="ARBA" id="ARBA00023303"/>
    </source>
</evidence>
<keyword evidence="17" id="KW-1185">Reference proteome</keyword>
<evidence type="ECO:0000256" key="6">
    <source>
        <dbReference type="ARBA" id="ARBA00022989"/>
    </source>
</evidence>
<dbReference type="Gene3D" id="3.40.50.2300">
    <property type="match status" value="2"/>
</dbReference>
<comment type="similarity">
    <text evidence="2">Belongs to the glutamate-gated ion channel (TC 1.A.10.1) family.</text>
</comment>
<organism evidence="16 17">
    <name type="scientific">Brassica oleracea var. oleracea</name>
    <dbReference type="NCBI Taxonomy" id="109376"/>
    <lineage>
        <taxon>Eukaryota</taxon>
        <taxon>Viridiplantae</taxon>
        <taxon>Streptophyta</taxon>
        <taxon>Embryophyta</taxon>
        <taxon>Tracheophyta</taxon>
        <taxon>Spermatophyta</taxon>
        <taxon>Magnoliopsida</taxon>
        <taxon>eudicotyledons</taxon>
        <taxon>Gunneridae</taxon>
        <taxon>Pentapetalae</taxon>
        <taxon>rosids</taxon>
        <taxon>malvids</taxon>
        <taxon>Brassicales</taxon>
        <taxon>Brassicaceae</taxon>
        <taxon>Brassiceae</taxon>
        <taxon>Brassica</taxon>
    </lineage>
</organism>
<dbReference type="InterPro" id="IPR017103">
    <property type="entry name" value="Iontropic_Glu_rcpt_pln"/>
</dbReference>
<dbReference type="GO" id="GO:0015276">
    <property type="term" value="F:ligand-gated monoatomic ion channel activity"/>
    <property type="evidence" value="ECO:0007669"/>
    <property type="project" value="InterPro"/>
</dbReference>
<feature type="signal peptide" evidence="14">
    <location>
        <begin position="1"/>
        <end position="19"/>
    </location>
</feature>
<evidence type="ECO:0000256" key="9">
    <source>
        <dbReference type="ARBA" id="ARBA00023170"/>
    </source>
</evidence>
<dbReference type="Pfam" id="PF01094">
    <property type="entry name" value="ANF_receptor"/>
    <property type="match status" value="1"/>
</dbReference>
<dbReference type="GO" id="GO:0016020">
    <property type="term" value="C:membrane"/>
    <property type="evidence" value="ECO:0007669"/>
    <property type="project" value="UniProtKB-SubCell"/>
</dbReference>
<dbReference type="HOGENOM" id="CLU_007358_0_0_1"/>
<keyword evidence="10" id="KW-0325">Glycoprotein</keyword>
<dbReference type="InterPro" id="IPR001828">
    <property type="entry name" value="ANF_lig-bd_rcpt"/>
</dbReference>
<dbReference type="Gramene" id="Bo4g086650.1">
    <property type="protein sequence ID" value="Bo4g086650.1"/>
    <property type="gene ID" value="Bo4g086650"/>
</dbReference>
<feature type="domain" description="Ionotropic glutamate receptor C-terminal" evidence="15">
    <location>
        <begin position="632"/>
        <end position="945"/>
    </location>
</feature>
<dbReference type="Gene3D" id="1.10.287.70">
    <property type="match status" value="1"/>
</dbReference>
<keyword evidence="8 13" id="KW-0472">Membrane</keyword>
<feature type="chain" id="PRO_5002258007" description="Ionotropic glutamate receptor C-terminal domain-containing protein" evidence="14">
    <location>
        <begin position="20"/>
        <end position="1019"/>
    </location>
</feature>
<dbReference type="InterPro" id="IPR015683">
    <property type="entry name" value="Ionotropic_Glu_rcpt"/>
</dbReference>
<dbReference type="AlphaFoldDB" id="A0A0D3BVD1"/>
<keyword evidence="4 13" id="KW-0812">Transmembrane</keyword>
<protein>
    <recommendedName>
        <fullName evidence="15">Ionotropic glutamate receptor C-terminal domain-containing protein</fullName>
    </recommendedName>
</protein>
<feature type="transmembrane region" description="Helical" evidence="13">
    <location>
        <begin position="972"/>
        <end position="993"/>
    </location>
</feature>
<name>A0A0D3BVD1_BRAOL</name>
<evidence type="ECO:0000256" key="14">
    <source>
        <dbReference type="SAM" id="SignalP"/>
    </source>
</evidence>
<keyword evidence="6 13" id="KW-1133">Transmembrane helix</keyword>
<dbReference type="Pfam" id="PF10532">
    <property type="entry name" value="Plant_all_beta"/>
    <property type="match status" value="1"/>
</dbReference>
<dbReference type="Proteomes" id="UP000032141">
    <property type="component" value="Chromosome C4"/>
</dbReference>
<keyword evidence="12" id="KW-0407">Ion channel</keyword>
<dbReference type="OMA" id="LWESRLF"/>
<dbReference type="Gene3D" id="3.40.190.10">
    <property type="entry name" value="Periplasmic binding protein-like II"/>
    <property type="match status" value="1"/>
</dbReference>
<accession>A0A0D3BVD1</accession>
<reference evidence="16" key="2">
    <citation type="submission" date="2015-03" db="UniProtKB">
        <authorList>
            <consortium name="EnsemblPlants"/>
        </authorList>
    </citation>
    <scope>IDENTIFICATION</scope>
</reference>
<feature type="transmembrane region" description="Helical" evidence="13">
    <location>
        <begin position="812"/>
        <end position="830"/>
    </location>
</feature>
<keyword evidence="5 14" id="KW-0732">Signal</keyword>
<evidence type="ECO:0000259" key="15">
    <source>
        <dbReference type="SMART" id="SM00079"/>
    </source>
</evidence>
<evidence type="ECO:0000256" key="5">
    <source>
        <dbReference type="ARBA" id="ARBA00022729"/>
    </source>
</evidence>
<dbReference type="SMART" id="SM00079">
    <property type="entry name" value="PBPe"/>
    <property type="match status" value="1"/>
</dbReference>
<keyword evidence="11" id="KW-1071">Ligand-gated ion channel</keyword>
<evidence type="ECO:0000256" key="11">
    <source>
        <dbReference type="ARBA" id="ARBA00023286"/>
    </source>
</evidence>
<dbReference type="PIRSF" id="PIRSF037090">
    <property type="entry name" value="Iontro_Glu-like_rcpt_pln"/>
    <property type="match status" value="1"/>
</dbReference>
<evidence type="ECO:0000256" key="2">
    <source>
        <dbReference type="ARBA" id="ARBA00008685"/>
    </source>
</evidence>
<keyword evidence="9" id="KW-0675">Receptor</keyword>
<evidence type="ECO:0000313" key="17">
    <source>
        <dbReference type="Proteomes" id="UP000032141"/>
    </source>
</evidence>
<evidence type="ECO:0000256" key="13">
    <source>
        <dbReference type="SAM" id="Phobius"/>
    </source>
</evidence>
<feature type="transmembrane region" description="Helical" evidence="13">
    <location>
        <begin position="782"/>
        <end position="800"/>
    </location>
</feature>
<dbReference type="InterPro" id="IPR001320">
    <property type="entry name" value="Iontro_rcpt_C"/>
</dbReference>
<dbReference type="EnsemblPlants" id="Bo4g086650.1">
    <property type="protein sequence ID" value="Bo4g086650.1"/>
    <property type="gene ID" value="Bo4g086650"/>
</dbReference>
<sequence length="1019" mass="114899">METLAILILVFFTIKHGGAEPNNVYQEVRVGLVVEFGSAEGKILKNSFSLALSDFYRINNGYRTRVSVLARDSRGDPLLSLAAGSFHFLFVLRKSAIPICGLDAESLSSRPRAIDPQPRSNQLQERICKKMAIFLCTKSLKLNYIPLVVEPKRQSYILDDEDVFVYLTSVDKEERRSILHVEVIEEMEIVPITEQQSKLRKKAHMVGTMVSLRVDYQKLKVENVVNGEADEGGIGLDNRDSVNNGSPIQLLLRVPFVLLRVPCLLLRNSVLTVSHLCSLNETATDLIKKTKVEAIVGAQSLLEAKLLAAVSEKAKVPVVSALAPSSLSLKKYNHFLQLTHDSTSEAKGISRLIHDFNWESIVVIYEEGVDDWREGLQILLEHFQDDGIHIDRTVSFAESREDYTVMNQLRKLIKSSRSAVFVVHMSETLVSRLFRCAEKLGMMEGGYAWILTARTMNKFYHSDHRSMQGVIGFRSYIPESEELTNYTSRLKKLMVGDDDENAKMETKLTSVCAHDIAFILAKSIEKIGRLRESSHLSPSDLLEEIKKSIFKGLSHADIGHKFLSGSGIFEIVNMVGTGERRIGLWSCDHFVGRRNIMASSVNELETIIWPGGSSRIPGHRFLAENGGRKRLRVLVTSNNRFPHLVAVRHDPETGFSTVTGFSIEVFKTCIASFNYELEFIPYDGDNYDKLAFELSTQRDKYDAAVGDISITSNRSLYVDFTSPYTDMGFGALELKKKRESMWTFFDPFDISLWLTSGAFFILTGFVVWLVERAVNPEFQGTWGQQLGMILWFGFSTLVLPHGEKLQKMSSRFLVIVWVFVVLILTSSYSANLTSTKTISRIQISQLVSPEKVEVYRRNILYNFEDNAQALRNGTISYVAAETPYLLVLLGQYPGVFNMIVKESGGNGFGFMFQRGSGLVANVSREIIKLRSSGMLKDKEKRWFQKMDSFTLNPNTDTSENDDASKRLTIQELGGLFIIAGVAHALVLVVHLFHTRGEILRVLWESRLFLKLQSFSCLDK</sequence>
<evidence type="ECO:0000313" key="16">
    <source>
        <dbReference type="EnsemblPlants" id="Bo4g086650.1"/>
    </source>
</evidence>